<evidence type="ECO:0000313" key="1">
    <source>
        <dbReference type="EnsemblMetazoa" id="XP_022666951"/>
    </source>
</evidence>
<sequence>MRNNANIKKRLNRLESFEDCRFVKPKLSTSFWSDARNGFRRHRQTSWCFRPNCCIGTPCKRQWSIGDPSGRRSRLCLSSRRDLVPDVFIRRPRPELSKMRRSKLQNSRKRHQKTNDCLRRSGCLGKPDQRQCCAGHWRSGIQLRRPHCRIHGRFMRDVLDAANSTLQLGKRTWKDTAEYMQEIGEVLSEKYRQVKGTFRRHLAEIFRDEYAEEDIAQARDFLSQYGFHLSSILLSELNTTIWFEHISKYVSVLLNPKFLKSPAEGEEQLVSGEVRELFEFLNEASVIFTQIDWVQKYAPGLLVNAYLDVIFRNKHRIILRFLEEQIIPISSKCGLIARYSLEMTFNEGTVYATELKLLEHSARTKSQCTSAHQGTSHTQICLDGEDLRRVRGSGPTTLYGKVKVYLCVKWQGPSAKYIAKNGVGRPIFV</sequence>
<name>A0A7M7KJU5_VARDE</name>
<organism evidence="1 2">
    <name type="scientific">Varroa destructor</name>
    <name type="common">Honeybee mite</name>
    <dbReference type="NCBI Taxonomy" id="109461"/>
    <lineage>
        <taxon>Eukaryota</taxon>
        <taxon>Metazoa</taxon>
        <taxon>Ecdysozoa</taxon>
        <taxon>Arthropoda</taxon>
        <taxon>Chelicerata</taxon>
        <taxon>Arachnida</taxon>
        <taxon>Acari</taxon>
        <taxon>Parasitiformes</taxon>
        <taxon>Mesostigmata</taxon>
        <taxon>Gamasina</taxon>
        <taxon>Dermanyssoidea</taxon>
        <taxon>Varroidae</taxon>
        <taxon>Varroa</taxon>
    </lineage>
</organism>
<dbReference type="RefSeq" id="XP_022666951.1">
    <property type="nucleotide sequence ID" value="XM_022811216.1"/>
</dbReference>
<protein>
    <submittedName>
        <fullName evidence="1">Uncharacterized protein</fullName>
    </submittedName>
</protein>
<reference evidence="1" key="1">
    <citation type="submission" date="2021-01" db="UniProtKB">
        <authorList>
            <consortium name="EnsemblMetazoa"/>
        </authorList>
    </citation>
    <scope>IDENTIFICATION</scope>
</reference>
<proteinExistence type="predicted"/>
<evidence type="ECO:0000313" key="2">
    <source>
        <dbReference type="Proteomes" id="UP000594260"/>
    </source>
</evidence>
<accession>A0A7M7KJU5</accession>
<dbReference type="Proteomes" id="UP000594260">
    <property type="component" value="Unplaced"/>
</dbReference>
<keyword evidence="2" id="KW-1185">Reference proteome</keyword>
<dbReference type="KEGG" id="vde:111252783"/>
<dbReference type="InParanoid" id="A0A7M7KJU5"/>
<dbReference type="EnsemblMetazoa" id="XM_022811216">
    <property type="protein sequence ID" value="XP_022666951"/>
    <property type="gene ID" value="LOC111252783"/>
</dbReference>
<dbReference type="GeneID" id="111252783"/>
<dbReference type="AlphaFoldDB" id="A0A7M7KJU5"/>